<reference evidence="5" key="1">
    <citation type="journal article" date="2019" name="Int. J. Syst. Evol. Microbiol.">
        <title>The Global Catalogue of Microorganisms (GCM) 10K type strain sequencing project: providing services to taxonomists for standard genome sequencing and annotation.</title>
        <authorList>
            <consortium name="The Broad Institute Genomics Platform"/>
            <consortium name="The Broad Institute Genome Sequencing Center for Infectious Disease"/>
            <person name="Wu L."/>
            <person name="Ma J."/>
        </authorList>
    </citation>
    <scope>NUCLEOTIDE SEQUENCE [LARGE SCALE GENOMIC DNA]</scope>
    <source>
        <strain evidence="5">JCM 31890</strain>
    </source>
</reference>
<dbReference type="Pfam" id="PF13641">
    <property type="entry name" value="Glyco_tranf_2_3"/>
    <property type="match status" value="1"/>
</dbReference>
<keyword evidence="5" id="KW-1185">Reference proteome</keyword>
<keyword evidence="2" id="KW-0328">Glycosyltransferase</keyword>
<comment type="similarity">
    <text evidence="1">Belongs to the glycosyltransferase 2 family.</text>
</comment>
<gene>
    <name evidence="4" type="ORF">GCM10023090_04660</name>
</gene>
<evidence type="ECO:0000313" key="4">
    <source>
        <dbReference type="EMBL" id="GAA4419010.1"/>
    </source>
</evidence>
<dbReference type="EMBL" id="BAABEX010000004">
    <property type="protein sequence ID" value="GAA4419010.1"/>
    <property type="molecule type" value="Genomic_DNA"/>
</dbReference>
<dbReference type="InterPro" id="IPR029044">
    <property type="entry name" value="Nucleotide-diphossugar_trans"/>
</dbReference>
<evidence type="ECO:0000256" key="1">
    <source>
        <dbReference type="ARBA" id="ARBA00006739"/>
    </source>
</evidence>
<accession>A0ABP8L067</accession>
<dbReference type="Gene3D" id="3.90.550.10">
    <property type="entry name" value="Spore Coat Polysaccharide Biosynthesis Protein SpsA, Chain A"/>
    <property type="match status" value="1"/>
</dbReference>
<dbReference type="CDD" id="cd02526">
    <property type="entry name" value="GT2_RfbF_like"/>
    <property type="match status" value="1"/>
</dbReference>
<evidence type="ECO:0000313" key="5">
    <source>
        <dbReference type="Proteomes" id="UP001501788"/>
    </source>
</evidence>
<organism evidence="4 5">
    <name type="scientific">Acidovorax lacteus</name>
    <dbReference type="NCBI Taxonomy" id="1924988"/>
    <lineage>
        <taxon>Bacteria</taxon>
        <taxon>Pseudomonadati</taxon>
        <taxon>Pseudomonadota</taxon>
        <taxon>Betaproteobacteria</taxon>
        <taxon>Burkholderiales</taxon>
        <taxon>Comamonadaceae</taxon>
        <taxon>Acidovorax</taxon>
    </lineage>
</organism>
<name>A0ABP8L067_9BURK</name>
<sequence>MAVVVTYHPRYAALQVLLDRLAPQVAHTVVIDNTPPAERRPHPSARGKEVLIAQPDNLGIGAAHNAGIAHARALGATHVLLMDQDSLPPEHLVAHLLAALDTAAQPGITAAGPVCQDVKTGRSTLLIQRFGLRIRRVCADGWVEPLPVEYLPASGMLIPLAMWERVGPMRAEYFIDRVDVEWCLRARKLGFTVLAAPSAVMQHDLGQRAFRCLGRTMYVGRDFRAYFHVRNSLAMSLRACIPWVWRLDQWVKIVPYALLYLLQPEHGRLRMAGLLCRAVWDGVWAHMGRGVFTNRPLR</sequence>
<comment type="caution">
    <text evidence="4">The sequence shown here is derived from an EMBL/GenBank/DDBJ whole genome shotgun (WGS) entry which is preliminary data.</text>
</comment>
<dbReference type="PANTHER" id="PTHR43179">
    <property type="entry name" value="RHAMNOSYLTRANSFERASE WBBL"/>
    <property type="match status" value="1"/>
</dbReference>
<proteinExistence type="inferred from homology"/>
<evidence type="ECO:0000256" key="2">
    <source>
        <dbReference type="ARBA" id="ARBA00022676"/>
    </source>
</evidence>
<keyword evidence="3" id="KW-0808">Transferase</keyword>
<dbReference type="PANTHER" id="PTHR43179:SF12">
    <property type="entry name" value="GALACTOFURANOSYLTRANSFERASE GLFT2"/>
    <property type="match status" value="1"/>
</dbReference>
<protein>
    <submittedName>
        <fullName evidence="4">Rhamnosyltransferase</fullName>
    </submittedName>
</protein>
<dbReference type="SUPFAM" id="SSF53448">
    <property type="entry name" value="Nucleotide-diphospho-sugar transferases"/>
    <property type="match status" value="1"/>
</dbReference>
<dbReference type="Proteomes" id="UP001501788">
    <property type="component" value="Unassembled WGS sequence"/>
</dbReference>
<evidence type="ECO:0000256" key="3">
    <source>
        <dbReference type="ARBA" id="ARBA00022679"/>
    </source>
</evidence>